<protein>
    <recommendedName>
        <fullName evidence="1">NB-ARC domain-containing protein</fullName>
    </recommendedName>
</protein>
<dbReference type="Gene3D" id="1.25.40.10">
    <property type="entry name" value="Tetratricopeptide repeat domain"/>
    <property type="match status" value="1"/>
</dbReference>
<proteinExistence type="predicted"/>
<dbReference type="GO" id="GO:0043531">
    <property type="term" value="F:ADP binding"/>
    <property type="evidence" value="ECO:0007669"/>
    <property type="project" value="InterPro"/>
</dbReference>
<keyword evidence="3" id="KW-1185">Reference proteome</keyword>
<dbReference type="OrthoDB" id="5986190at2759"/>
<dbReference type="Gene3D" id="3.40.50.300">
    <property type="entry name" value="P-loop containing nucleotide triphosphate hydrolases"/>
    <property type="match status" value="1"/>
</dbReference>
<dbReference type="PANTHER" id="PTHR35205">
    <property type="entry name" value="NB-ARC AND TPR DOMAIN PROTEIN"/>
    <property type="match status" value="1"/>
</dbReference>
<evidence type="ECO:0000313" key="3">
    <source>
        <dbReference type="Proteomes" id="UP000800092"/>
    </source>
</evidence>
<dbReference type="SUPFAM" id="SSF48452">
    <property type="entry name" value="TPR-like"/>
    <property type="match status" value="1"/>
</dbReference>
<dbReference type="InterPro" id="IPR027417">
    <property type="entry name" value="P-loop_NTPase"/>
</dbReference>
<dbReference type="EMBL" id="ML991780">
    <property type="protein sequence ID" value="KAF2237373.1"/>
    <property type="molecule type" value="Genomic_DNA"/>
</dbReference>
<reference evidence="2" key="1">
    <citation type="journal article" date="2020" name="Stud. Mycol.">
        <title>101 Dothideomycetes genomes: a test case for predicting lifestyles and emergence of pathogens.</title>
        <authorList>
            <person name="Haridas S."/>
            <person name="Albert R."/>
            <person name="Binder M."/>
            <person name="Bloem J."/>
            <person name="Labutti K."/>
            <person name="Salamov A."/>
            <person name="Andreopoulos B."/>
            <person name="Baker S."/>
            <person name="Barry K."/>
            <person name="Bills G."/>
            <person name="Bluhm B."/>
            <person name="Cannon C."/>
            <person name="Castanera R."/>
            <person name="Culley D."/>
            <person name="Daum C."/>
            <person name="Ezra D."/>
            <person name="Gonzalez J."/>
            <person name="Henrissat B."/>
            <person name="Kuo A."/>
            <person name="Liang C."/>
            <person name="Lipzen A."/>
            <person name="Lutzoni F."/>
            <person name="Magnuson J."/>
            <person name="Mondo S."/>
            <person name="Nolan M."/>
            <person name="Ohm R."/>
            <person name="Pangilinan J."/>
            <person name="Park H.-J."/>
            <person name="Ramirez L."/>
            <person name="Alfaro M."/>
            <person name="Sun H."/>
            <person name="Tritt A."/>
            <person name="Yoshinaga Y."/>
            <person name="Zwiers L.-H."/>
            <person name="Turgeon B."/>
            <person name="Goodwin S."/>
            <person name="Spatafora J."/>
            <person name="Crous P."/>
            <person name="Grigoriev I."/>
        </authorList>
    </citation>
    <scope>NUCLEOTIDE SEQUENCE</scope>
    <source>
        <strain evidence="2">Tuck. ex Michener</strain>
    </source>
</reference>
<dbReference type="InterPro" id="IPR011990">
    <property type="entry name" value="TPR-like_helical_dom_sf"/>
</dbReference>
<dbReference type="InterPro" id="IPR002182">
    <property type="entry name" value="NB-ARC"/>
</dbReference>
<sequence length="890" mass="100852">MSGAEFIAVLGVATSIISCIDAGNKVLKQLREYQEGNVVRQDIIIQLESLVELLDRIPVDQSTSQGGLQEDENLVKLVQGCQRHIKKLHPIIERVSPVETDSKLQRWSKSARFLWKNGEIVQWQRALAEYKASLSLWFSSETYRIAFRVPKIGKGEDAPPSYHLYDTTTLFDVPNKLTTQFVERTSLFDELDLLVSRPQEPPNARITTILGMGGQGKTQLALRYCHEARAKAFYRGIFWINAYDRASIVSSFEKIAELLALDSRRSDNDEEKAIRLVQHHLGKWSSPWLMVFDNFDDPDLCPNFGSFIPPYPNGSVIITSRHSLASVQLAPRSTLRMNGMTDDEALNLLLIRSFQEKNNETQQIGLDIVKRLGHHPLAIDQAAAYIGTKQLPLSRFLSEYDARKENVLKHTLGSWGYSRHLDRQDIALNAYTTWDMSFEQLATDGERGGVLSFLSTLAFLSPSLISEFILSQGTTVQNRVGGVISRALGIFIKDGKWDSIKYEDTLVNLLSLSLIVKIDYGSPDISFSIHPLIADRLRCTEDGPEHAFEATLVIANTVKSYFDLCISPECGLPILMHLSSSKQQELITHVRTCLGNIKAYAVHWTDGQKETAMLCQFYLVDYVRHFRMSRFSNALYARSFTSPIEDIDIHEPGMLAFTHFWSDLRFPQLRCSPTEDGWLRILSREKQHFGLDHPQTLESQFKLANIYYLQGKLCEAERCCRVVLENSALEGACHHFGSLRLLAEIKYREGHHEEAVKALREALHVVSTRETTSPTAALRYRNYLTGVLYDEKRVAQAEAVWRDSVGADDKGKGPLFKVVLLTRMELGRLYLALGGDQGKIEGQKKANKQFELALEGYKLTLGEDHGCTREAKRCLDEGRELQRKLIDMDR</sequence>
<dbReference type="Proteomes" id="UP000800092">
    <property type="component" value="Unassembled WGS sequence"/>
</dbReference>
<name>A0A6A6HIL3_VIRVR</name>
<dbReference type="SUPFAM" id="SSF52540">
    <property type="entry name" value="P-loop containing nucleoside triphosphate hydrolases"/>
    <property type="match status" value="1"/>
</dbReference>
<dbReference type="AlphaFoldDB" id="A0A6A6HIL3"/>
<gene>
    <name evidence="2" type="ORF">EV356DRAFT_14678</name>
</gene>
<evidence type="ECO:0000259" key="1">
    <source>
        <dbReference type="Pfam" id="PF00931"/>
    </source>
</evidence>
<dbReference type="PANTHER" id="PTHR35205:SF1">
    <property type="entry name" value="ZU5 DOMAIN-CONTAINING PROTEIN"/>
    <property type="match status" value="1"/>
</dbReference>
<organism evidence="2 3">
    <name type="scientific">Viridothelium virens</name>
    <name type="common">Speckled blister lichen</name>
    <name type="synonym">Trypethelium virens</name>
    <dbReference type="NCBI Taxonomy" id="1048519"/>
    <lineage>
        <taxon>Eukaryota</taxon>
        <taxon>Fungi</taxon>
        <taxon>Dikarya</taxon>
        <taxon>Ascomycota</taxon>
        <taxon>Pezizomycotina</taxon>
        <taxon>Dothideomycetes</taxon>
        <taxon>Dothideomycetes incertae sedis</taxon>
        <taxon>Trypetheliales</taxon>
        <taxon>Trypetheliaceae</taxon>
        <taxon>Viridothelium</taxon>
    </lineage>
</organism>
<feature type="domain" description="NB-ARC" evidence="1">
    <location>
        <begin position="202"/>
        <end position="357"/>
    </location>
</feature>
<evidence type="ECO:0000313" key="2">
    <source>
        <dbReference type="EMBL" id="KAF2237373.1"/>
    </source>
</evidence>
<accession>A0A6A6HIL3</accession>
<dbReference type="Pfam" id="PF00931">
    <property type="entry name" value="NB-ARC"/>
    <property type="match status" value="1"/>
</dbReference>